<reference evidence="2 3" key="2">
    <citation type="submission" date="2024-06" db="EMBL/GenBank/DDBJ databases">
        <title>Thioclava kandeliae sp. nov. from a rhizosphere soil sample of Kandelia candel in a mangrove.</title>
        <authorList>
            <person name="Mu T."/>
        </authorList>
    </citation>
    <scope>NUCLEOTIDE SEQUENCE [LARGE SCALE GENOMIC DNA]</scope>
    <source>
        <strain evidence="2 3">CPCC 100088</strain>
    </source>
</reference>
<feature type="transmembrane region" description="Helical" evidence="1">
    <location>
        <begin position="31"/>
        <end position="50"/>
    </location>
</feature>
<name>A0ABV1SFF9_9RHOB</name>
<comment type="caution">
    <text evidence="2">The sequence shown here is derived from an EMBL/GenBank/DDBJ whole genome shotgun (WGS) entry which is preliminary data.</text>
</comment>
<reference evidence="2 3" key="1">
    <citation type="submission" date="2024-01" db="EMBL/GenBank/DDBJ databases">
        <authorList>
            <person name="Deng Y."/>
            <person name="Su J."/>
        </authorList>
    </citation>
    <scope>NUCLEOTIDE SEQUENCE [LARGE SCALE GENOMIC DNA]</scope>
    <source>
        <strain evidence="2 3">CPCC 100088</strain>
    </source>
</reference>
<keyword evidence="3" id="KW-1185">Reference proteome</keyword>
<proteinExistence type="predicted"/>
<sequence length="165" mass="17692">MSALTDILRTYRAPRQVVRDHLSHAASEPRALTFLLSALILVFIAQWPGLSRFAFHNPQVPLPALMLGQALGLLLAAPILYLVALVAQGVAKLLGGQGTGYGSRIALFWALLASAPLLLLRGLVTGFIGMGHQANVISALTFIAFLIFWISGLRAAFFETGAKRS</sequence>
<evidence type="ECO:0000313" key="3">
    <source>
        <dbReference type="Proteomes" id="UP001438953"/>
    </source>
</evidence>
<keyword evidence="1" id="KW-0472">Membrane</keyword>
<dbReference type="RefSeq" id="WP_350936115.1">
    <property type="nucleotide sequence ID" value="NZ_JAYWLC010000004.1"/>
</dbReference>
<protein>
    <submittedName>
        <fullName evidence="2">YIP1 family protein</fullName>
    </submittedName>
</protein>
<organism evidence="2 3">
    <name type="scientific">Thioclava kandeliae</name>
    <dbReference type="NCBI Taxonomy" id="3070818"/>
    <lineage>
        <taxon>Bacteria</taxon>
        <taxon>Pseudomonadati</taxon>
        <taxon>Pseudomonadota</taxon>
        <taxon>Alphaproteobacteria</taxon>
        <taxon>Rhodobacterales</taxon>
        <taxon>Paracoccaceae</taxon>
        <taxon>Thioclava</taxon>
    </lineage>
</organism>
<evidence type="ECO:0000313" key="2">
    <source>
        <dbReference type="EMBL" id="MER5171630.1"/>
    </source>
</evidence>
<feature type="transmembrane region" description="Helical" evidence="1">
    <location>
        <begin position="106"/>
        <end position="130"/>
    </location>
</feature>
<keyword evidence="1" id="KW-0812">Transmembrane</keyword>
<gene>
    <name evidence="2" type="ORF">VSX56_07560</name>
</gene>
<feature type="transmembrane region" description="Helical" evidence="1">
    <location>
        <begin position="70"/>
        <end position="94"/>
    </location>
</feature>
<feature type="transmembrane region" description="Helical" evidence="1">
    <location>
        <begin position="136"/>
        <end position="157"/>
    </location>
</feature>
<accession>A0ABV1SFF9</accession>
<dbReference type="EMBL" id="JAYWLC010000004">
    <property type="protein sequence ID" value="MER5171630.1"/>
    <property type="molecule type" value="Genomic_DNA"/>
</dbReference>
<dbReference type="Proteomes" id="UP001438953">
    <property type="component" value="Unassembled WGS sequence"/>
</dbReference>
<evidence type="ECO:0000256" key="1">
    <source>
        <dbReference type="SAM" id="Phobius"/>
    </source>
</evidence>
<keyword evidence="1" id="KW-1133">Transmembrane helix</keyword>